<proteinExistence type="inferred from homology"/>
<sequence>MTQMAQVLVEGEVVGLKLTRNGELGYLQSSHLQSSAHQYPIIWQAPRRFNKNLQNPTFLDNKDDIAKLRKCFAGLWSLDDSDIIKNAIEKPELFVMKPQREGGGNNIYGVDVRETLLRLQKEGTDGNGAYILMQRIFPTVFPTFLIRDGICHKDYAISELGIYGAYLRNKDKVIMNDQCGFLMRTKISSSDEGGVAAGFGVLDNYHSIPMASEPLKDTTAAPRKMRFAPKPPRRRVPKPEVKTEVVEDADANQARELLRRFNEGTIRAKPKVEKKVAPVQVSFGAGGASPSIRYGVPRAGNTNDFNQGSASKSSTLASGLSEKEYREPWDYYAYYPVALPMRRPYSGNPELLNEEEFGGDSETTIYEENSTNPAEELGLMEENQEASMFFLQLPPTVPIIKRAATANDQKVTDSSRPPGGAHTVKKACALDELPEGFMGKMLVYRSGAIKLKLGDTLYDVSLGLDRVFSQDVVAINTAEKHCCVVGELSKHASITPNVDSILDRMDDL</sequence>
<feature type="region of interest" description="Disordered" evidence="15">
    <location>
        <begin position="227"/>
        <end position="246"/>
    </location>
</feature>
<dbReference type="GO" id="GO:0005524">
    <property type="term" value="F:ATP binding"/>
    <property type="evidence" value="ECO:0007669"/>
    <property type="project" value="UniProtKB-KW"/>
</dbReference>
<protein>
    <recommendedName>
        <fullName evidence="5">glutathione synthase</fullName>
        <ecNumber evidence="5">6.3.2.3</ecNumber>
    </recommendedName>
</protein>
<evidence type="ECO:0000256" key="4">
    <source>
        <dbReference type="ARBA" id="ARBA00010385"/>
    </source>
</evidence>
<dbReference type="Gene3D" id="3.30.470.20">
    <property type="entry name" value="ATP-grasp fold, B domain"/>
    <property type="match status" value="1"/>
</dbReference>
<dbReference type="InterPro" id="IPR014709">
    <property type="entry name" value="Glutathione_synthase_C_euk"/>
</dbReference>
<dbReference type="PANTHER" id="PTHR13408">
    <property type="entry name" value="DNA-DIRECTED RNA POLYMERASE III"/>
    <property type="match status" value="1"/>
</dbReference>
<keyword evidence="8" id="KW-0317">Glutathione biosynthesis</keyword>
<keyword evidence="11" id="KW-0067">ATP-binding</keyword>
<evidence type="ECO:0000256" key="13">
    <source>
        <dbReference type="ARBA" id="ARBA00023163"/>
    </source>
</evidence>
<reference evidence="16" key="1">
    <citation type="submission" date="2018-02" db="EMBL/GenBank/DDBJ databases">
        <authorList>
            <person name="Cohen D.B."/>
            <person name="Kent A.D."/>
        </authorList>
    </citation>
    <scope>NUCLEOTIDE SEQUENCE</scope>
</reference>
<evidence type="ECO:0000256" key="14">
    <source>
        <dbReference type="ARBA" id="ARBA00023242"/>
    </source>
</evidence>
<evidence type="ECO:0000256" key="6">
    <source>
        <dbReference type="ARBA" id="ARBA00022478"/>
    </source>
</evidence>
<dbReference type="InterPro" id="IPR014049">
    <property type="entry name" value="Glutathione_synthase_N_euk"/>
</dbReference>
<keyword evidence="14" id="KW-0539">Nucleus</keyword>
<dbReference type="GO" id="GO:0042797">
    <property type="term" value="P:tRNA transcription by RNA polymerase III"/>
    <property type="evidence" value="ECO:0007669"/>
    <property type="project" value="TreeGrafter"/>
</dbReference>
<dbReference type="EMBL" id="OIVN01000167">
    <property type="protein sequence ID" value="SPC75555.1"/>
    <property type="molecule type" value="Genomic_DNA"/>
</dbReference>
<evidence type="ECO:0000256" key="10">
    <source>
        <dbReference type="ARBA" id="ARBA00022741"/>
    </source>
</evidence>
<feature type="region of interest" description="Disordered" evidence="15">
    <location>
        <begin position="290"/>
        <end position="316"/>
    </location>
</feature>
<evidence type="ECO:0000256" key="3">
    <source>
        <dbReference type="ARBA" id="ARBA00004965"/>
    </source>
</evidence>
<keyword evidence="13" id="KW-0804">Transcription</keyword>
<dbReference type="SUPFAM" id="SSF56059">
    <property type="entry name" value="Glutathione synthetase ATP-binding domain-like"/>
    <property type="match status" value="1"/>
</dbReference>
<dbReference type="Gene3D" id="3.30.1490.50">
    <property type="match status" value="1"/>
</dbReference>
<evidence type="ECO:0000256" key="2">
    <source>
        <dbReference type="ARBA" id="ARBA00004123"/>
    </source>
</evidence>
<dbReference type="InterPro" id="IPR014042">
    <property type="entry name" value="Glutathione_synthase_a-hlx"/>
</dbReference>
<dbReference type="GO" id="GO:0004363">
    <property type="term" value="F:glutathione synthase activity"/>
    <property type="evidence" value="ECO:0007669"/>
    <property type="project" value="UniProtKB-EC"/>
</dbReference>
<evidence type="ECO:0000256" key="9">
    <source>
        <dbReference type="ARBA" id="ARBA00022723"/>
    </source>
</evidence>
<dbReference type="GO" id="GO:0005666">
    <property type="term" value="C:RNA polymerase III complex"/>
    <property type="evidence" value="ECO:0007669"/>
    <property type="project" value="InterPro"/>
</dbReference>
<accession>A0A2N9ELA5</accession>
<evidence type="ECO:0000256" key="12">
    <source>
        <dbReference type="ARBA" id="ARBA00022842"/>
    </source>
</evidence>
<keyword evidence="6" id="KW-0240">DNA-directed RNA polymerase</keyword>
<keyword evidence="7" id="KW-0436">Ligase</keyword>
<dbReference type="InterPro" id="IPR007811">
    <property type="entry name" value="RPC4"/>
</dbReference>
<dbReference type="Gene3D" id="1.10.1080.10">
    <property type="entry name" value="Glutathione Synthetase, Chain A, domain 3"/>
    <property type="match status" value="1"/>
</dbReference>
<dbReference type="EC" id="6.3.2.3" evidence="5"/>
<comment type="cofactor">
    <cofactor evidence="1">
        <name>Mg(2+)</name>
        <dbReference type="ChEBI" id="CHEBI:18420"/>
    </cofactor>
</comment>
<feature type="compositionally biased region" description="Polar residues" evidence="15">
    <location>
        <begin position="300"/>
        <end position="316"/>
    </location>
</feature>
<dbReference type="Pfam" id="PF05132">
    <property type="entry name" value="RNA_pol_Rpc4"/>
    <property type="match status" value="1"/>
</dbReference>
<gene>
    <name evidence="16" type="ORF">FSB_LOCUS3437</name>
</gene>
<evidence type="ECO:0000256" key="7">
    <source>
        <dbReference type="ARBA" id="ARBA00022598"/>
    </source>
</evidence>
<dbReference type="AlphaFoldDB" id="A0A2N9ELA5"/>
<comment type="similarity">
    <text evidence="4">Belongs to the eukaryotic GSH synthase family.</text>
</comment>
<keyword evidence="10" id="KW-0547">Nucleotide-binding</keyword>
<dbReference type="PANTHER" id="PTHR13408:SF0">
    <property type="entry name" value="DNA-DIRECTED RNA POLYMERASE III SUBUNIT RPC4"/>
    <property type="match status" value="1"/>
</dbReference>
<keyword evidence="9" id="KW-0479">Metal-binding</keyword>
<feature type="compositionally biased region" description="Basic residues" evidence="15">
    <location>
        <begin position="227"/>
        <end position="236"/>
    </location>
</feature>
<name>A0A2N9ELA5_FAGSY</name>
<dbReference type="Gene3D" id="3.30.1490.80">
    <property type="match status" value="1"/>
</dbReference>
<evidence type="ECO:0000313" key="16">
    <source>
        <dbReference type="EMBL" id="SPC75555.1"/>
    </source>
</evidence>
<evidence type="ECO:0000256" key="15">
    <source>
        <dbReference type="SAM" id="MobiDB-lite"/>
    </source>
</evidence>
<dbReference type="GO" id="GO:0046872">
    <property type="term" value="F:metal ion binding"/>
    <property type="evidence" value="ECO:0007669"/>
    <property type="project" value="UniProtKB-KW"/>
</dbReference>
<keyword evidence="12" id="KW-0460">Magnesium</keyword>
<evidence type="ECO:0000256" key="5">
    <source>
        <dbReference type="ARBA" id="ARBA00012214"/>
    </source>
</evidence>
<comment type="pathway">
    <text evidence="3">Sulfur metabolism; glutathione biosynthesis; glutathione from L-cysteine and L-glutamate: step 2/2.</text>
</comment>
<evidence type="ECO:0000256" key="1">
    <source>
        <dbReference type="ARBA" id="ARBA00001946"/>
    </source>
</evidence>
<dbReference type="FunFam" id="3.30.1490.50:FF:000002">
    <property type="entry name" value="Glutathione synthetase"/>
    <property type="match status" value="1"/>
</dbReference>
<dbReference type="GO" id="GO:0003677">
    <property type="term" value="F:DNA binding"/>
    <property type="evidence" value="ECO:0007669"/>
    <property type="project" value="InterPro"/>
</dbReference>
<organism evidence="16">
    <name type="scientific">Fagus sylvatica</name>
    <name type="common">Beechnut</name>
    <dbReference type="NCBI Taxonomy" id="28930"/>
    <lineage>
        <taxon>Eukaryota</taxon>
        <taxon>Viridiplantae</taxon>
        <taxon>Streptophyta</taxon>
        <taxon>Embryophyta</taxon>
        <taxon>Tracheophyta</taxon>
        <taxon>Spermatophyta</taxon>
        <taxon>Magnoliopsida</taxon>
        <taxon>eudicotyledons</taxon>
        <taxon>Gunneridae</taxon>
        <taxon>Pentapetalae</taxon>
        <taxon>rosids</taxon>
        <taxon>fabids</taxon>
        <taxon>Fagales</taxon>
        <taxon>Fagaceae</taxon>
        <taxon>Fagus</taxon>
    </lineage>
</organism>
<evidence type="ECO:0000256" key="11">
    <source>
        <dbReference type="ARBA" id="ARBA00022840"/>
    </source>
</evidence>
<comment type="subcellular location">
    <subcellularLocation>
        <location evidence="2">Nucleus</location>
    </subcellularLocation>
</comment>
<dbReference type="Pfam" id="PF03917">
    <property type="entry name" value="GSH_synth_ATP"/>
    <property type="match status" value="1"/>
</dbReference>
<dbReference type="InterPro" id="IPR005615">
    <property type="entry name" value="Glutathione_synthase"/>
</dbReference>
<evidence type="ECO:0000256" key="8">
    <source>
        <dbReference type="ARBA" id="ARBA00022684"/>
    </source>
</evidence>